<feature type="compositionally biased region" description="Polar residues" evidence="6">
    <location>
        <begin position="17"/>
        <end position="26"/>
    </location>
</feature>
<organism evidence="9 10">
    <name type="scientific">Dibothriocephalus latus</name>
    <name type="common">Fish tapeworm</name>
    <name type="synonym">Diphyllobothrium latum</name>
    <dbReference type="NCBI Taxonomy" id="60516"/>
    <lineage>
        <taxon>Eukaryota</taxon>
        <taxon>Metazoa</taxon>
        <taxon>Spiralia</taxon>
        <taxon>Lophotrochozoa</taxon>
        <taxon>Platyhelminthes</taxon>
        <taxon>Cestoda</taxon>
        <taxon>Eucestoda</taxon>
        <taxon>Diphyllobothriidea</taxon>
        <taxon>Diphyllobothriidae</taxon>
        <taxon>Dibothriocephalus</taxon>
    </lineage>
</organism>
<evidence type="ECO:0000259" key="8">
    <source>
        <dbReference type="SMART" id="SM01031"/>
    </source>
</evidence>
<comment type="similarity">
    <text evidence="2">Belongs to the XPC family.</text>
</comment>
<dbReference type="Pfam" id="PF10404">
    <property type="entry name" value="BHD_2"/>
    <property type="match status" value="1"/>
</dbReference>
<evidence type="ECO:0000313" key="10">
    <source>
        <dbReference type="Proteomes" id="UP000281553"/>
    </source>
</evidence>
<gene>
    <name evidence="9" type="ORF">DILT_LOCUS7977</name>
</gene>
<dbReference type="GO" id="GO:0006298">
    <property type="term" value="P:mismatch repair"/>
    <property type="evidence" value="ECO:0007669"/>
    <property type="project" value="TreeGrafter"/>
</dbReference>
<evidence type="ECO:0000313" key="9">
    <source>
        <dbReference type="EMBL" id="VDN12146.1"/>
    </source>
</evidence>
<feature type="compositionally biased region" description="Basic residues" evidence="6">
    <location>
        <begin position="96"/>
        <end position="108"/>
    </location>
</feature>
<evidence type="ECO:0000259" key="7">
    <source>
        <dbReference type="SMART" id="SM01030"/>
    </source>
</evidence>
<dbReference type="GO" id="GO:0003697">
    <property type="term" value="F:single-stranded DNA binding"/>
    <property type="evidence" value="ECO:0007669"/>
    <property type="project" value="TreeGrafter"/>
</dbReference>
<evidence type="ECO:0000256" key="1">
    <source>
        <dbReference type="ARBA" id="ARBA00004123"/>
    </source>
</evidence>
<evidence type="ECO:0000256" key="5">
    <source>
        <dbReference type="ARBA" id="ARBA00023242"/>
    </source>
</evidence>
<name>A0A3P7P2H5_DIBLA</name>
<dbReference type="InterPro" id="IPR018327">
    <property type="entry name" value="BHD_2"/>
</dbReference>
<keyword evidence="3" id="KW-0227">DNA damage</keyword>
<dbReference type="GO" id="GO:0071942">
    <property type="term" value="C:XPC complex"/>
    <property type="evidence" value="ECO:0007669"/>
    <property type="project" value="TreeGrafter"/>
</dbReference>
<dbReference type="InterPro" id="IPR018326">
    <property type="entry name" value="Rad4_beta-hairpin_dom1"/>
</dbReference>
<dbReference type="AlphaFoldDB" id="A0A3P7P2H5"/>
<dbReference type="Pfam" id="PF10405">
    <property type="entry name" value="BHD_3"/>
    <property type="match status" value="1"/>
</dbReference>
<dbReference type="Pfam" id="PF10403">
    <property type="entry name" value="BHD_1"/>
    <property type="match status" value="1"/>
</dbReference>
<feature type="domain" description="Rad4 beta-hairpin" evidence="8">
    <location>
        <begin position="601"/>
        <end position="659"/>
    </location>
</feature>
<dbReference type="PANTHER" id="PTHR12135">
    <property type="entry name" value="DNA REPAIR PROTEIN XP-C / RAD4"/>
    <property type="match status" value="1"/>
</dbReference>
<dbReference type="GO" id="GO:0000111">
    <property type="term" value="C:nucleotide-excision repair factor 2 complex"/>
    <property type="evidence" value="ECO:0007669"/>
    <property type="project" value="TreeGrafter"/>
</dbReference>
<dbReference type="InterPro" id="IPR038765">
    <property type="entry name" value="Papain-like_cys_pep_sf"/>
</dbReference>
<proteinExistence type="inferred from homology"/>
<evidence type="ECO:0000256" key="2">
    <source>
        <dbReference type="ARBA" id="ARBA00009525"/>
    </source>
</evidence>
<dbReference type="SMART" id="SM01030">
    <property type="entry name" value="BHD_1"/>
    <property type="match status" value="1"/>
</dbReference>
<feature type="compositionally biased region" description="Acidic residues" evidence="6">
    <location>
        <begin position="132"/>
        <end position="142"/>
    </location>
</feature>
<evidence type="ECO:0000256" key="6">
    <source>
        <dbReference type="SAM" id="MobiDB-lite"/>
    </source>
</evidence>
<protein>
    <submittedName>
        <fullName evidence="9">Uncharacterized protein</fullName>
    </submittedName>
</protein>
<dbReference type="PANTHER" id="PTHR12135:SF0">
    <property type="entry name" value="DNA REPAIR PROTEIN COMPLEMENTING XP-C CELLS"/>
    <property type="match status" value="1"/>
</dbReference>
<dbReference type="OrthoDB" id="300780at2759"/>
<dbReference type="GO" id="GO:0006289">
    <property type="term" value="P:nucleotide-excision repair"/>
    <property type="evidence" value="ECO:0007669"/>
    <property type="project" value="InterPro"/>
</dbReference>
<dbReference type="SUPFAM" id="SSF54001">
    <property type="entry name" value="Cysteine proteinases"/>
    <property type="match status" value="1"/>
</dbReference>
<sequence>MPGTIRSRLPRKCRLRTVNTASSPYFDNSPPRTPTSDTDFEPSPTFSKKSSKARVRWKNVRRTPTSSVSKKAAVSKRVGEVSEVPDDDWKKVPVKKERKKISKTKQSGRIKQTAPSMLAETKPEPSRSASSSEEEGDWEEVVENNSPHAPPQEVEFMSQLLTTTKPQPNSSIEDDEDENKVISVTIGVVGRQAKSLDPKLAAAMLKAKRLREKRYAAHVCHLLCLLSHARVANLACDDPLIRGLGLSLLTSIDEVRDSARCVLSTNKWGLSDLRLFLLAFICHITAKASRTTTEYASLTEAIESRLQVKQSTLNDVTVLLVAVLRTIGLDTRLVCALQPLPLKLPSALRKRTKKPVFPASAATHKKMKPLGQSAENDKILSTSSCGGSTDSDCEGRLEDAAQEASLVFFAEAFLPSSGTWVGVNLQPPVGRVDVDFFQLPFPYVVGFASTRPIFESSSSITSPYSGRSPIDLASRYDPQWLSSSRGCRIADPLWKELLDQMKEYCDTDAAQAGDLRVRTVTMEPEVRDVIDAERIQNCLHQLPLPRRVSDLKNHPLYVLKRHLLKFEVIHPTDAPVVGFLKVGKSDSLGEPIFSREFLHICHTREAWLKEAKVVRIGEKPAKIVKALMSMKRKLLCDAGGPPPMVELYGPWQVEDYVPPVAENGVVPRNEHGNVELFKPSMLPIGCVHICLSG</sequence>
<dbReference type="Gene3D" id="2.20.20.110">
    <property type="entry name" value="Rad4, beta-hairpin domain BHD1"/>
    <property type="match status" value="1"/>
</dbReference>
<accession>A0A3P7P2H5</accession>
<dbReference type="GO" id="GO:0005737">
    <property type="term" value="C:cytoplasm"/>
    <property type="evidence" value="ECO:0007669"/>
    <property type="project" value="TreeGrafter"/>
</dbReference>
<dbReference type="Proteomes" id="UP000281553">
    <property type="component" value="Unassembled WGS sequence"/>
</dbReference>
<keyword evidence="10" id="KW-1185">Reference proteome</keyword>
<keyword evidence="5" id="KW-0539">Nucleus</keyword>
<dbReference type="InterPro" id="IPR018328">
    <property type="entry name" value="Rad4_beta-hairpin_dom3"/>
</dbReference>
<keyword evidence="4" id="KW-0234">DNA repair</keyword>
<feature type="compositionally biased region" description="Basic residues" evidence="6">
    <location>
        <begin position="49"/>
        <end position="61"/>
    </location>
</feature>
<dbReference type="InterPro" id="IPR004583">
    <property type="entry name" value="DNA_repair_Rad4"/>
</dbReference>
<evidence type="ECO:0000256" key="3">
    <source>
        <dbReference type="ARBA" id="ARBA00022763"/>
    </source>
</evidence>
<dbReference type="InterPro" id="IPR036985">
    <property type="entry name" value="Transglutaminase-like_sf"/>
</dbReference>
<comment type="subcellular location">
    <subcellularLocation>
        <location evidence="1">Nucleus</location>
    </subcellularLocation>
</comment>
<evidence type="ECO:0000256" key="4">
    <source>
        <dbReference type="ARBA" id="ARBA00023204"/>
    </source>
</evidence>
<dbReference type="SMART" id="SM01031">
    <property type="entry name" value="BHD_2"/>
    <property type="match status" value="1"/>
</dbReference>
<feature type="domain" description="Rad4 beta-hairpin" evidence="7">
    <location>
        <begin position="540"/>
        <end position="599"/>
    </location>
</feature>
<feature type="compositionally biased region" description="Low complexity" evidence="6">
    <location>
        <begin position="66"/>
        <end position="76"/>
    </location>
</feature>
<reference evidence="9 10" key="1">
    <citation type="submission" date="2018-11" db="EMBL/GenBank/DDBJ databases">
        <authorList>
            <consortium name="Pathogen Informatics"/>
        </authorList>
    </citation>
    <scope>NUCLEOTIDE SEQUENCE [LARGE SCALE GENOMIC DNA]</scope>
</reference>
<dbReference type="GO" id="GO:0003684">
    <property type="term" value="F:damaged DNA binding"/>
    <property type="evidence" value="ECO:0007669"/>
    <property type="project" value="InterPro"/>
</dbReference>
<dbReference type="Gene3D" id="3.90.260.10">
    <property type="entry name" value="Transglutaminase-like"/>
    <property type="match status" value="1"/>
</dbReference>
<feature type="region of interest" description="Disordered" evidence="6">
    <location>
        <begin position="1"/>
        <end position="151"/>
    </location>
</feature>
<dbReference type="EMBL" id="UYRU01053162">
    <property type="protein sequence ID" value="VDN12146.1"/>
    <property type="molecule type" value="Genomic_DNA"/>
</dbReference>